<evidence type="ECO:0000256" key="3">
    <source>
        <dbReference type="ARBA" id="ARBA00022478"/>
    </source>
</evidence>
<dbReference type="GO" id="GO:0034245">
    <property type="term" value="C:mitochondrial DNA-directed RNA polymerase complex"/>
    <property type="evidence" value="ECO:0007669"/>
    <property type="project" value="TreeGrafter"/>
</dbReference>
<evidence type="ECO:0000259" key="16">
    <source>
        <dbReference type="SMART" id="SM01311"/>
    </source>
</evidence>
<dbReference type="FunFam" id="1.10.1320.10:FF:000002">
    <property type="entry name" value="DNA-directed RNA polymerase"/>
    <property type="match status" value="1"/>
</dbReference>
<evidence type="ECO:0000256" key="15">
    <source>
        <dbReference type="SAM" id="MobiDB-lite"/>
    </source>
</evidence>
<dbReference type="SMART" id="SM01311">
    <property type="entry name" value="RPOL_N"/>
    <property type="match status" value="1"/>
</dbReference>
<sequence>MSALRWGRGAAGLGWALWPVGRPGLRAEEGTLGGLRGCRRRSSASPCEQDRRRDWGHAELLEVLEARVRQLQTNSVSEVRAKLVDVARLPKADGSQSPRKVEAGNEGAALGFTSHWAQKLHKEKLVMQRRKQKLEETLQKENRKHQLRVEPQLLNRELADWLQRWEHGSPRSPWEEQLAQLLQEAPKQLSRSEEHGHTGRISKVRYEAQQQRLLSFLECCLLVDQLPLAHHVLVKHHSKLRQQRALTLPMYNTLLLGWARKGSFRELLYVFFMMKDAGLAPDLLSYAAALQCMGRLNQEASAIQRFLKQMAQDGLQLQELFTNLPLCKEDKAVLLRAVRKAEPTFLPPQPPLSSSKVNSSPLLKEIYSTDKPATYPKQHLPLETLKDLFQQQLSVEMATVVTVESVETAPSLTKEVLQARKTLQELRTRWEEELCLALQQTKDREAQAARKGRPSLFPYLCLLSEGELTQLMLQALQVLPQQGESLLSLAQELGMRIFNRHVVQRKQLSDEVQALQERYFKYLHLLASDTQVVMSRLPREHWEALGTSEASQDQPWPLALVVQLGKQLAEVLVQTVKMPSNLAQPQDTQKLIPVLYHVYSFQSFRQIGILKPHPAFVQLLETAAERTMTFEAAEVPMLCPPLPWTSPHSGAFLLSPTKLMRSLEGTIQHQRLLEGCPPAELHGALDALTQLGNCAWRVNGRVLDLVLTIFNAKGCPRLGVPSPASEAPRPSKQRLPANASPELKTELRRELARCLKVAREMHSLRTDALYRLSLAHHLRHHVFWLPHNMDFRGRTYPCPPHFNHLGSDLARALLEFAEGRPLGPHGLNWLKIHLVNLTGLKKRESLQARLAFADEIMNDILDSADQPMTGRRWWAEADEPWQALACCMEIARAVRAPSPAAYVSHFPVHQDGSCNGLQHYAALGRDSVGAASVNLMPSDVPQDVYSSVAAQVEVFRRQDAERGVQVAKVLEGFISRKVVKQTVMTVVYGVTRYGGRLQIEKRLRELSDFPQEFVWQASHYLVRQVFNSLQEMFSSTRAIQRWLTESARLIARSGLAVEWITPLGIPIIQPYHHDSKVSIGGGIQSLTFCSSGDTSQKPNTLKQKNGFPPNFIHSLDSSHMMLTALHCYRKGLTFVSVHDCFWTHAADVAIMNQVCREQFIRLHSQPILHDLSTFLVERYCSGPRSTNAQVVKLQEMLLSVPKTGTFDLDQVKHSTYFFS</sequence>
<dbReference type="PROSITE" id="PS00489">
    <property type="entry name" value="RNA_POL_PHAGE_2"/>
    <property type="match status" value="1"/>
</dbReference>
<evidence type="ECO:0000256" key="5">
    <source>
        <dbReference type="ARBA" id="ARBA00022695"/>
    </source>
</evidence>
<dbReference type="OrthoDB" id="276422at2759"/>
<evidence type="ECO:0000256" key="1">
    <source>
        <dbReference type="ARBA" id="ARBA00004173"/>
    </source>
</evidence>
<dbReference type="Gene3D" id="1.10.1320.10">
    <property type="entry name" value="DNA-directed RNA polymerase, N-terminal domain"/>
    <property type="match status" value="1"/>
</dbReference>
<comment type="function">
    <text evidence="10">DNA-dependent RNA polymerase catalyzes the transcription of mitochondrial DNA into RNA using the four ribonucleoside triphosphates as substrates. Component of the mitochondrial transcription initiation complex, composed at least of TFB2M, TFAM and POLRMT that is required for basal transcription of mitochondrial DNA. In this complex, TFAM recruits POLRMT to a specific promoter whereas TFB2M induces structural changes in POLRMT to enable promoter opening and trapping of the DNA non-template strand. Has DNA primase activity. Catalyzes the synthesis of short RNA primers that are necessary for the initiation of lagging-strand DNA synthesis from the origin of light-strand DNA replication (OriL).</text>
</comment>
<keyword evidence="4 13" id="KW-0808">Transferase</keyword>
<dbReference type="GO" id="GO:0006390">
    <property type="term" value="P:mitochondrial transcription"/>
    <property type="evidence" value="ECO:0007669"/>
    <property type="project" value="TreeGrafter"/>
</dbReference>
<dbReference type="GO" id="GO:0001018">
    <property type="term" value="F:mitochondrial promoter sequence-specific DNA binding"/>
    <property type="evidence" value="ECO:0007669"/>
    <property type="project" value="TreeGrafter"/>
</dbReference>
<evidence type="ECO:0000313" key="17">
    <source>
        <dbReference type="EMBL" id="KAF6347208.1"/>
    </source>
</evidence>
<keyword evidence="7" id="KW-0496">Mitochondrion</keyword>
<dbReference type="Gene3D" id="1.10.150.20">
    <property type="entry name" value="5' to 3' exonuclease, C-terminal subdomain"/>
    <property type="match status" value="1"/>
</dbReference>
<protein>
    <recommendedName>
        <fullName evidence="13">DNA-directed RNA polymerase</fullName>
        <ecNumber evidence="13">2.7.7.6</ecNumber>
    </recommendedName>
</protein>
<dbReference type="FunFam" id="1.10.150.20:FF:000031">
    <property type="entry name" value="DNA-directed RNA polymerase"/>
    <property type="match status" value="1"/>
</dbReference>
<evidence type="ECO:0000256" key="8">
    <source>
        <dbReference type="ARBA" id="ARBA00023163"/>
    </source>
</evidence>
<dbReference type="GO" id="GO:0003899">
    <property type="term" value="F:DNA-directed RNA polymerase activity"/>
    <property type="evidence" value="ECO:0007669"/>
    <property type="project" value="UniProtKB-EC"/>
</dbReference>
<evidence type="ECO:0000256" key="9">
    <source>
        <dbReference type="ARBA" id="ARBA00048552"/>
    </source>
</evidence>
<comment type="catalytic activity">
    <reaction evidence="9 13">
        <text>RNA(n) + a ribonucleoside 5'-triphosphate = RNA(n+1) + diphosphate</text>
        <dbReference type="Rhea" id="RHEA:21248"/>
        <dbReference type="Rhea" id="RHEA-COMP:14527"/>
        <dbReference type="Rhea" id="RHEA-COMP:17342"/>
        <dbReference type="ChEBI" id="CHEBI:33019"/>
        <dbReference type="ChEBI" id="CHEBI:61557"/>
        <dbReference type="ChEBI" id="CHEBI:140395"/>
        <dbReference type="EC" id="2.7.7.6"/>
    </reaction>
</comment>
<keyword evidence="3 13" id="KW-0240">DNA-directed RNA polymerase</keyword>
<dbReference type="NCBIfam" id="TIGR00756">
    <property type="entry name" value="PPR"/>
    <property type="match status" value="1"/>
</dbReference>
<keyword evidence="5 13" id="KW-0548">Nucleotidyltransferase</keyword>
<dbReference type="InterPro" id="IPR029262">
    <property type="entry name" value="RPOL_N"/>
</dbReference>
<comment type="subunit">
    <text evidence="11">Homodimer. Component of the mitochondrial transcription initiation complex, composed at least of TFB2M, TFAM and POLRMT. In this complex TFAM recruits POLRMT to the promoter whereas TFB2M induces structural changes in POLRMT to enable promoter opening and trapping of the DNA non-template strand. Upon metabolic stress, forms a complex composed of FOXO3, SIRT3 and mitochondrial RNA polymerase POLRMT; the complex is recruited to mtDNA in a SIRT3-dependent manner. Also forms a complex composed of FOXO3, SIRT3, TFAM and POLRMT. Interacts with TFB1M and TFB2M, leading to the stimulation of transcription. Interacts with TEFM. Interacts with MTRES1.</text>
</comment>
<feature type="coiled-coil region" evidence="14">
    <location>
        <begin position="117"/>
        <end position="144"/>
    </location>
</feature>
<dbReference type="AlphaFoldDB" id="A0A7J7XCI3"/>
<gene>
    <name evidence="17" type="ORF">mPipKuh1_013856</name>
</gene>
<evidence type="ECO:0000256" key="12">
    <source>
        <dbReference type="PROSITE-ProRule" id="PRU00708"/>
    </source>
</evidence>
<evidence type="ECO:0000256" key="6">
    <source>
        <dbReference type="ARBA" id="ARBA00022946"/>
    </source>
</evidence>
<dbReference type="InterPro" id="IPR037159">
    <property type="entry name" value="RNA_POL_N_sf"/>
</dbReference>
<dbReference type="PROSITE" id="PS00900">
    <property type="entry name" value="RNA_POL_PHAGE_1"/>
    <property type="match status" value="1"/>
</dbReference>
<evidence type="ECO:0000313" key="18">
    <source>
        <dbReference type="Proteomes" id="UP000558488"/>
    </source>
</evidence>
<evidence type="ECO:0000256" key="13">
    <source>
        <dbReference type="RuleBase" id="RU003805"/>
    </source>
</evidence>
<comment type="similarity">
    <text evidence="2 13">Belongs to the phage and mitochondrial RNA polymerase family.</text>
</comment>
<keyword evidence="6" id="KW-0809">Transit peptide</keyword>
<dbReference type="InterPro" id="IPR002092">
    <property type="entry name" value="DNA-dir_Rpol_phage-type"/>
</dbReference>
<dbReference type="InterPro" id="IPR043502">
    <property type="entry name" value="DNA/RNA_pol_sf"/>
</dbReference>
<comment type="subcellular location">
    <subcellularLocation>
        <location evidence="1">Mitochondrion</location>
    </subcellularLocation>
</comment>
<dbReference type="PANTHER" id="PTHR10102">
    <property type="entry name" value="DNA-DIRECTED RNA POLYMERASE, MITOCHONDRIAL"/>
    <property type="match status" value="1"/>
</dbReference>
<evidence type="ECO:0000256" key="4">
    <source>
        <dbReference type="ARBA" id="ARBA00022679"/>
    </source>
</evidence>
<dbReference type="EMBL" id="JACAGB010000008">
    <property type="protein sequence ID" value="KAF6347208.1"/>
    <property type="molecule type" value="Genomic_DNA"/>
</dbReference>
<keyword evidence="8 13" id="KW-0804">Transcription</keyword>
<feature type="region of interest" description="Disordered" evidence="15">
    <location>
        <begin position="720"/>
        <end position="743"/>
    </location>
</feature>
<dbReference type="SUPFAM" id="SSF56672">
    <property type="entry name" value="DNA/RNA polymerases"/>
    <property type="match status" value="1"/>
</dbReference>
<reference evidence="17 18" key="1">
    <citation type="journal article" date="2020" name="Nature">
        <title>Six reference-quality genomes reveal evolution of bat adaptations.</title>
        <authorList>
            <person name="Jebb D."/>
            <person name="Huang Z."/>
            <person name="Pippel M."/>
            <person name="Hughes G.M."/>
            <person name="Lavrichenko K."/>
            <person name="Devanna P."/>
            <person name="Winkler S."/>
            <person name="Jermiin L.S."/>
            <person name="Skirmuntt E.C."/>
            <person name="Katzourakis A."/>
            <person name="Burkitt-Gray L."/>
            <person name="Ray D.A."/>
            <person name="Sullivan K.A.M."/>
            <person name="Roscito J.G."/>
            <person name="Kirilenko B.M."/>
            <person name="Davalos L.M."/>
            <person name="Corthals A.P."/>
            <person name="Power M.L."/>
            <person name="Jones G."/>
            <person name="Ransome R.D."/>
            <person name="Dechmann D.K.N."/>
            <person name="Locatelli A.G."/>
            <person name="Puechmaille S.J."/>
            <person name="Fedrigo O."/>
            <person name="Jarvis E.D."/>
            <person name="Hiller M."/>
            <person name="Vernes S.C."/>
            <person name="Myers E.W."/>
            <person name="Teeling E.C."/>
        </authorList>
    </citation>
    <scope>NUCLEOTIDE SEQUENCE [LARGE SCALE GENOMIC DNA]</scope>
    <source>
        <strain evidence="17">MPipKuh1</strain>
        <tissue evidence="17">Flight muscle</tissue>
    </source>
</reference>
<dbReference type="InterPro" id="IPR011990">
    <property type="entry name" value="TPR-like_helical_dom_sf"/>
</dbReference>
<evidence type="ECO:0000256" key="2">
    <source>
        <dbReference type="ARBA" id="ARBA00009493"/>
    </source>
</evidence>
<dbReference type="Gene3D" id="1.25.40.10">
    <property type="entry name" value="Tetratricopeptide repeat domain"/>
    <property type="match status" value="1"/>
</dbReference>
<proteinExistence type="inferred from homology"/>
<keyword evidence="18" id="KW-1185">Reference proteome</keyword>
<evidence type="ECO:0000256" key="11">
    <source>
        <dbReference type="ARBA" id="ARBA00063316"/>
    </source>
</evidence>
<comment type="caution">
    <text evidence="17">The sequence shown here is derived from an EMBL/GenBank/DDBJ whole genome shotgun (WGS) entry which is preliminary data.</text>
</comment>
<comment type="function">
    <text evidence="13">DNA-dependent RNA polymerase catalyzes the transcription of DNA into RNA using the four ribonucleoside triphosphates as substrates.</text>
</comment>
<organism evidence="17 18">
    <name type="scientific">Pipistrellus kuhlii</name>
    <name type="common">Kuhl's pipistrelle</name>
    <dbReference type="NCBI Taxonomy" id="59472"/>
    <lineage>
        <taxon>Eukaryota</taxon>
        <taxon>Metazoa</taxon>
        <taxon>Chordata</taxon>
        <taxon>Craniata</taxon>
        <taxon>Vertebrata</taxon>
        <taxon>Euteleostomi</taxon>
        <taxon>Mammalia</taxon>
        <taxon>Eutheria</taxon>
        <taxon>Laurasiatheria</taxon>
        <taxon>Chiroptera</taxon>
        <taxon>Yangochiroptera</taxon>
        <taxon>Vespertilionidae</taxon>
        <taxon>Pipistrellus</taxon>
    </lineage>
</organism>
<dbReference type="PANTHER" id="PTHR10102:SF0">
    <property type="entry name" value="DNA-DIRECTED RNA POLYMERASE, MITOCHONDRIAL"/>
    <property type="match status" value="1"/>
</dbReference>
<feature type="repeat" description="PPR" evidence="12">
    <location>
        <begin position="247"/>
        <end position="281"/>
    </location>
</feature>
<evidence type="ECO:0000256" key="10">
    <source>
        <dbReference type="ARBA" id="ARBA00057821"/>
    </source>
</evidence>
<name>A0A7J7XCI3_PIPKU</name>
<feature type="domain" description="DNA-directed RNA polymerase N-terminal" evidence="16">
    <location>
        <begin position="390"/>
        <end position="693"/>
    </location>
</feature>
<dbReference type="FunFam" id="1.10.287.280:FF:000001">
    <property type="entry name" value="DNA-directed RNA polymerase"/>
    <property type="match status" value="1"/>
</dbReference>
<dbReference type="InterPro" id="IPR002885">
    <property type="entry name" value="PPR_rpt"/>
</dbReference>
<dbReference type="Pfam" id="PF14700">
    <property type="entry name" value="RPOL_N"/>
    <property type="match status" value="1"/>
</dbReference>
<dbReference type="Gene3D" id="1.10.287.280">
    <property type="match status" value="1"/>
</dbReference>
<dbReference type="PROSITE" id="PS51375">
    <property type="entry name" value="PPR"/>
    <property type="match status" value="1"/>
</dbReference>
<dbReference type="EC" id="2.7.7.6" evidence="13"/>
<dbReference type="Pfam" id="PF00940">
    <property type="entry name" value="RNA_pol"/>
    <property type="match status" value="1"/>
</dbReference>
<accession>A0A7J7XCI3</accession>
<keyword evidence="14" id="KW-0175">Coiled coil</keyword>
<evidence type="ECO:0000256" key="7">
    <source>
        <dbReference type="ARBA" id="ARBA00023128"/>
    </source>
</evidence>
<dbReference type="Proteomes" id="UP000558488">
    <property type="component" value="Unassembled WGS sequence"/>
</dbReference>
<evidence type="ECO:0000256" key="14">
    <source>
        <dbReference type="SAM" id="Coils"/>
    </source>
</evidence>
<dbReference type="InterPro" id="IPR046950">
    <property type="entry name" value="DNA-dir_Rpol_C_phage-type"/>
</dbReference>